<gene>
    <name evidence="1" type="ORF">MSG28_013689</name>
</gene>
<dbReference type="EMBL" id="CM046124">
    <property type="protein sequence ID" value="KAI8432729.1"/>
    <property type="molecule type" value="Genomic_DNA"/>
</dbReference>
<organism evidence="1 2">
    <name type="scientific">Choristoneura fumiferana</name>
    <name type="common">Spruce budworm moth</name>
    <name type="synonym">Archips fumiferana</name>
    <dbReference type="NCBI Taxonomy" id="7141"/>
    <lineage>
        <taxon>Eukaryota</taxon>
        <taxon>Metazoa</taxon>
        <taxon>Ecdysozoa</taxon>
        <taxon>Arthropoda</taxon>
        <taxon>Hexapoda</taxon>
        <taxon>Insecta</taxon>
        <taxon>Pterygota</taxon>
        <taxon>Neoptera</taxon>
        <taxon>Endopterygota</taxon>
        <taxon>Lepidoptera</taxon>
        <taxon>Glossata</taxon>
        <taxon>Ditrysia</taxon>
        <taxon>Tortricoidea</taxon>
        <taxon>Tortricidae</taxon>
        <taxon>Tortricinae</taxon>
        <taxon>Choristoneura</taxon>
    </lineage>
</organism>
<reference evidence="1 2" key="1">
    <citation type="journal article" date="2022" name="Genome Biol. Evol.">
        <title>The Spruce Budworm Genome: Reconstructing the Evolutionary History of Antifreeze Proteins.</title>
        <authorList>
            <person name="Beliveau C."/>
            <person name="Gagne P."/>
            <person name="Picq S."/>
            <person name="Vernygora O."/>
            <person name="Keeling C.I."/>
            <person name="Pinkney K."/>
            <person name="Doucet D."/>
            <person name="Wen F."/>
            <person name="Johnston J.S."/>
            <person name="Maaroufi H."/>
            <person name="Boyle B."/>
            <person name="Laroche J."/>
            <person name="Dewar K."/>
            <person name="Juretic N."/>
            <person name="Blackburn G."/>
            <person name="Nisole A."/>
            <person name="Brunet B."/>
            <person name="Brandao M."/>
            <person name="Lumley L."/>
            <person name="Duan J."/>
            <person name="Quan G."/>
            <person name="Lucarotti C.J."/>
            <person name="Roe A.D."/>
            <person name="Sperling F.A.H."/>
            <person name="Levesque R.C."/>
            <person name="Cusson M."/>
        </authorList>
    </citation>
    <scope>NUCLEOTIDE SEQUENCE [LARGE SCALE GENOMIC DNA]</scope>
    <source>
        <strain evidence="1">Glfc:IPQL:Cfum</strain>
    </source>
</reference>
<proteinExistence type="predicted"/>
<evidence type="ECO:0000313" key="1">
    <source>
        <dbReference type="EMBL" id="KAI8432729.1"/>
    </source>
</evidence>
<sequence length="802" mass="87555">MLIWLIINSVFIVCVGVMGLDIEVDGGQDACNVYGYTSVHAKFGDEDHQLCLRLESIATTYLASKRSALFLDPDLDGNPGELRKDFTLGEVTMAYGFPVTAPQSGSAEGYIGEDHQFYGVLHLGNRTLHADPYGTDDPKRSFGAFEDDNMVAPLRPRRDQAQFPGAFGKVAFPYHIEKNRRPKNTARARICDLLLLADKEFYEKDANSSLNHVVRRMMHAVAQADIIFRNADFNEDGVPDNIGFSVKYILVLTSNETTARVFGDLLGERTVDGRSFLMRFARLRRLSEVCLGVAFSGHAFHNRTLGLSFTSLGGGLGGAAGGLCDRRAYGRSFNTLALAHATGEDTARVPERVAALTLAHEMVATVGRAPRAPDLKGRLKPIPSRKFPRVGGAVEISPRALEVHQLRSVTGSPQSRGCHARTASGPLGDSPLLAAIVITRKFVDHARSTRCERGVHPWTTCRQRVDAESRGGAGRVPGHSFGAHHDDNFPNPECRGYLMGSQSSTANSPMHFEFSLCSKRLIAATLSSMSYCLLEEDRPFCGNGIVEEGESCDCGMPSRCANRDPCCTPRAGGALFYEEGTLHKEGCEVAPSAMCHPSQGPCCGANCQHANLTQDGIDCKTLDQECACNSSECRCGLGGRCLPDGSCHAAECAALGLRECQCELKGMRGKLFDARMCGVCCLIQGILESRCVDAETAAREMNYTVPQTWLDEDYRGPNLTFYLCEDCNMTMVRAWPVDSWCVSQNMVGICTIRGICKAGRGTPRSNVYPDIMVQFINQAQLGYYETRNSKFVSCDPSDTYTI</sequence>
<name>A0ACC0K8N0_CHOFU</name>
<dbReference type="Proteomes" id="UP001064048">
    <property type="component" value="Chromosome 24"/>
</dbReference>
<accession>A0ACC0K8N0</accession>
<comment type="caution">
    <text evidence="1">The sequence shown here is derived from an EMBL/GenBank/DDBJ whole genome shotgun (WGS) entry which is preliminary data.</text>
</comment>
<evidence type="ECO:0000313" key="2">
    <source>
        <dbReference type="Proteomes" id="UP001064048"/>
    </source>
</evidence>
<protein>
    <submittedName>
        <fullName evidence="1">Uncharacterized protein</fullName>
    </submittedName>
</protein>
<keyword evidence="2" id="KW-1185">Reference proteome</keyword>